<evidence type="ECO:0000256" key="2">
    <source>
        <dbReference type="ARBA" id="ARBA00023295"/>
    </source>
</evidence>
<dbReference type="Gene3D" id="3.20.20.80">
    <property type="entry name" value="Glycosidases"/>
    <property type="match status" value="1"/>
</dbReference>
<dbReference type="GO" id="GO:0005975">
    <property type="term" value="P:carbohydrate metabolic process"/>
    <property type="evidence" value="ECO:0007669"/>
    <property type="project" value="InterPro"/>
</dbReference>
<feature type="signal peptide" evidence="3">
    <location>
        <begin position="1"/>
        <end position="19"/>
    </location>
</feature>
<sequence>MKKQLLALLCLCFTVAAFAQTSDPNDHPNERLTHVPTWAQEAIWYQIFVERFRNGDPNNDPTPENIKDYVTHEVPTGWKITPWTQDWYQQDSWMANFSDPNMSFTSKVQFRRYGGDLQGVLDKLDYLKELGINAIFFNPLNDAPSLHKYDAAFWHHIDRNFGPTPQKDGEAMNFENYDNPSEWVWTNADKLFLKVIEEAHKRGIRIILDYSWNHTGTNFWAFQDLLRKGKNSPYKDWYIITRFDNPATPENEFDYQGWFGTKSLPEIRETVHQSNAALKAYEGDIYSDAVKRHIFAIIKRWADPNNDGNPEDGVDGFRLDVAAELPLNFWRDFREVARNINPEMYLIGEVWWEAWPDKLLDPRPFLKGDVFDANMNYRWFRTARHFFNDSPNSMPIKEFISQMDTIFKTVRPEVARAYMNMASSHDSPRLSTSLYNKGLYKFNAKPSDDSTYKVNKPDAATYKIMEQLLVHQYTFLGSPQIWNGDEMGMWGCDDPDTRKPLIWPDYKFDDEVVHPLGMQKPVDKVAFDSTLFYLYKQLISMRKSNEVLVRGSLKYLITDEANRILAYSRNLEKKEAIAVFNLSNKPKTVSIPALQKNSYTNGLLKGKSVKPVKGKLVVTLGPKESMVLISK</sequence>
<dbReference type="Pfam" id="PF16657">
    <property type="entry name" value="Malt_amylase_C"/>
    <property type="match status" value="1"/>
</dbReference>
<keyword evidence="2 5" id="KW-0326">Glycosidase</keyword>
<dbReference type="RefSeq" id="WP_131838587.1">
    <property type="nucleotide sequence ID" value="NZ_SLWB01000003.1"/>
</dbReference>
<reference evidence="5 6" key="1">
    <citation type="submission" date="2019-03" db="EMBL/GenBank/DDBJ databases">
        <title>Genomic Encyclopedia of Archaeal and Bacterial Type Strains, Phase II (KMG-II): from individual species to whole genera.</title>
        <authorList>
            <person name="Goeker M."/>
        </authorList>
    </citation>
    <scope>NUCLEOTIDE SEQUENCE [LARGE SCALE GENOMIC DNA]</scope>
    <source>
        <strain evidence="5 6">RL-C</strain>
    </source>
</reference>
<dbReference type="SMART" id="SM00642">
    <property type="entry name" value="Aamy"/>
    <property type="match status" value="1"/>
</dbReference>
<feature type="domain" description="Glycosyl hydrolase family 13 catalytic" evidence="4">
    <location>
        <begin position="46"/>
        <end position="542"/>
    </location>
</feature>
<accession>A0A4R2ETD8</accession>
<dbReference type="EMBL" id="SLWB01000003">
    <property type="protein sequence ID" value="TCN70732.1"/>
    <property type="molecule type" value="Genomic_DNA"/>
</dbReference>
<dbReference type="PANTHER" id="PTHR10357">
    <property type="entry name" value="ALPHA-AMYLASE FAMILY MEMBER"/>
    <property type="match status" value="1"/>
</dbReference>
<dbReference type="SUPFAM" id="SSF51011">
    <property type="entry name" value="Glycosyl hydrolase domain"/>
    <property type="match status" value="1"/>
</dbReference>
<keyword evidence="3" id="KW-0732">Signal</keyword>
<comment type="caution">
    <text evidence="5">The sequence shown here is derived from an EMBL/GenBank/DDBJ whole genome shotgun (WGS) entry which is preliminary data.</text>
</comment>
<dbReference type="Proteomes" id="UP000294830">
    <property type="component" value="Unassembled WGS sequence"/>
</dbReference>
<dbReference type="PANTHER" id="PTHR10357:SF210">
    <property type="entry name" value="MALTODEXTRIN GLUCOSIDASE"/>
    <property type="match status" value="1"/>
</dbReference>
<dbReference type="InterPro" id="IPR017853">
    <property type="entry name" value="GH"/>
</dbReference>
<dbReference type="Pfam" id="PF00128">
    <property type="entry name" value="Alpha-amylase"/>
    <property type="match status" value="2"/>
</dbReference>
<dbReference type="Gene3D" id="2.60.40.1180">
    <property type="entry name" value="Golgi alpha-mannosidase II"/>
    <property type="match status" value="1"/>
</dbReference>
<dbReference type="GO" id="GO:0016798">
    <property type="term" value="F:hydrolase activity, acting on glycosyl bonds"/>
    <property type="evidence" value="ECO:0007669"/>
    <property type="project" value="UniProtKB-KW"/>
</dbReference>
<dbReference type="InterPro" id="IPR013780">
    <property type="entry name" value="Glyco_hydro_b"/>
</dbReference>
<dbReference type="AlphaFoldDB" id="A0A4R2ETD8"/>
<proteinExistence type="predicted"/>
<feature type="chain" id="PRO_5020299389" evidence="3">
    <location>
        <begin position="20"/>
        <end position="631"/>
    </location>
</feature>
<dbReference type="InterPro" id="IPR032091">
    <property type="entry name" value="Malt_amylase-like_C"/>
</dbReference>
<evidence type="ECO:0000313" key="6">
    <source>
        <dbReference type="Proteomes" id="UP000294830"/>
    </source>
</evidence>
<evidence type="ECO:0000256" key="3">
    <source>
        <dbReference type="SAM" id="SignalP"/>
    </source>
</evidence>
<keyword evidence="1" id="KW-0378">Hydrolase</keyword>
<evidence type="ECO:0000259" key="4">
    <source>
        <dbReference type="SMART" id="SM00642"/>
    </source>
</evidence>
<dbReference type="OrthoDB" id="9805159at2"/>
<evidence type="ECO:0000256" key="1">
    <source>
        <dbReference type="ARBA" id="ARBA00022801"/>
    </source>
</evidence>
<keyword evidence="6" id="KW-1185">Reference proteome</keyword>
<name>A0A4R2ETD8_9BACT</name>
<dbReference type="CDD" id="cd11338">
    <property type="entry name" value="AmyAc_CMD"/>
    <property type="match status" value="1"/>
</dbReference>
<organism evidence="5 6">
    <name type="scientific">Acetobacteroides hydrogenigenes</name>
    <dbReference type="NCBI Taxonomy" id="979970"/>
    <lineage>
        <taxon>Bacteria</taxon>
        <taxon>Pseudomonadati</taxon>
        <taxon>Bacteroidota</taxon>
        <taxon>Bacteroidia</taxon>
        <taxon>Bacteroidales</taxon>
        <taxon>Rikenellaceae</taxon>
        <taxon>Acetobacteroides</taxon>
    </lineage>
</organism>
<gene>
    <name evidence="5" type="ORF">CLV25_103256</name>
</gene>
<dbReference type="SUPFAM" id="SSF51445">
    <property type="entry name" value="(Trans)glycosidases"/>
    <property type="match status" value="1"/>
</dbReference>
<dbReference type="InterPro" id="IPR006047">
    <property type="entry name" value="GH13_cat_dom"/>
</dbReference>
<protein>
    <submittedName>
        <fullName evidence="5">Glycosidase</fullName>
    </submittedName>
</protein>
<evidence type="ECO:0000313" key="5">
    <source>
        <dbReference type="EMBL" id="TCN70732.1"/>
    </source>
</evidence>